<reference evidence="4 5" key="1">
    <citation type="submission" date="2024-11" db="EMBL/GenBank/DDBJ databases">
        <title>The Natural Products Discovery Center: Release of the First 8490 Sequenced Strains for Exploring Actinobacteria Biosynthetic Diversity.</title>
        <authorList>
            <person name="Kalkreuter E."/>
            <person name="Kautsar S.A."/>
            <person name="Yang D."/>
            <person name="Bader C.D."/>
            <person name="Teijaro C.N."/>
            <person name="Fluegel L."/>
            <person name="Davis C.M."/>
            <person name="Simpson J.R."/>
            <person name="Lauterbach L."/>
            <person name="Steele A.D."/>
            <person name="Gui C."/>
            <person name="Meng S."/>
            <person name="Li G."/>
            <person name="Viehrig K."/>
            <person name="Ye F."/>
            <person name="Su P."/>
            <person name="Kiefer A.F."/>
            <person name="Nichols A."/>
            <person name="Cepeda A.J."/>
            <person name="Yan W."/>
            <person name="Fan B."/>
            <person name="Jiang Y."/>
            <person name="Adhikari A."/>
            <person name="Zheng C.-J."/>
            <person name="Schuster L."/>
            <person name="Cowan T.M."/>
            <person name="Smanski M.J."/>
            <person name="Chevrette M.G."/>
            <person name="De Carvalho L.P.S."/>
            <person name="Shen B."/>
        </authorList>
    </citation>
    <scope>NUCLEOTIDE SEQUENCE [LARGE SCALE GENOMIC DNA]</scope>
    <source>
        <strain evidence="4 5">NPDC078403</strain>
    </source>
</reference>
<dbReference type="Pfam" id="PF12796">
    <property type="entry name" value="Ank_2"/>
    <property type="match status" value="1"/>
</dbReference>
<dbReference type="PANTHER" id="PTHR24171">
    <property type="entry name" value="ANKYRIN REPEAT DOMAIN-CONTAINING PROTEIN 39-RELATED"/>
    <property type="match status" value="1"/>
</dbReference>
<dbReference type="SUPFAM" id="SSF48403">
    <property type="entry name" value="Ankyrin repeat"/>
    <property type="match status" value="1"/>
</dbReference>
<gene>
    <name evidence="4" type="ORF">ACI2JU_13955</name>
</gene>
<dbReference type="Gene3D" id="1.25.40.20">
    <property type="entry name" value="Ankyrin repeat-containing domain"/>
    <property type="match status" value="1"/>
</dbReference>
<accession>A0ABW8KYU0</accession>
<sequence>MARKRKTLPKNFDELIKKENLSTLITIFDKCELDAYSGYGKVSALGFSHCPDELSNWLVDNGADLHYLNTYGNTPLHLRAGAIYSNLDVLIQMGADVNFQSKAGNTPLHSAVTFHNVHNAAVLLAAGADINVKNEYDLTPLEYSLQRCGNLDIPSMVDMTELFVRYGVEITPKMQELVTAIGDKFEFMREDFNKDSVDEYSHALNNLYRLYGVTPVATRLLHDGQSAIELVGDTWEQTYDNLWDYLVPPKGAALTVQGEVIRIAGRVTDELYGNGGVNWDRAYRQMCNAYLKHIASHNSLEEKEIAALSNLVSDMELLMDETTQLQQYAVKWISKNTHPIKLETPSYKR</sequence>
<dbReference type="InterPro" id="IPR002110">
    <property type="entry name" value="Ankyrin_rpt"/>
</dbReference>
<evidence type="ECO:0000256" key="3">
    <source>
        <dbReference type="PROSITE-ProRule" id="PRU00023"/>
    </source>
</evidence>
<dbReference type="InterPro" id="IPR036770">
    <property type="entry name" value="Ankyrin_rpt-contain_sf"/>
</dbReference>
<dbReference type="RefSeq" id="WP_404675735.1">
    <property type="nucleotide sequence ID" value="NZ_JBJDOT010000019.1"/>
</dbReference>
<evidence type="ECO:0000256" key="2">
    <source>
        <dbReference type="ARBA" id="ARBA00023043"/>
    </source>
</evidence>
<evidence type="ECO:0000313" key="5">
    <source>
        <dbReference type="Proteomes" id="UP001620262"/>
    </source>
</evidence>
<keyword evidence="2 3" id="KW-0040">ANK repeat</keyword>
<feature type="repeat" description="ANK" evidence="3">
    <location>
        <begin position="103"/>
        <end position="135"/>
    </location>
</feature>
<dbReference type="EMBL" id="JBJDOT010000019">
    <property type="protein sequence ID" value="MFK3864961.1"/>
    <property type="molecule type" value="Genomic_DNA"/>
</dbReference>
<dbReference type="PROSITE" id="PS50088">
    <property type="entry name" value="ANK_REPEAT"/>
    <property type="match status" value="1"/>
</dbReference>
<proteinExistence type="predicted"/>
<dbReference type="SMART" id="SM00248">
    <property type="entry name" value="ANK"/>
    <property type="match status" value="3"/>
</dbReference>
<keyword evidence="5" id="KW-1185">Reference proteome</keyword>
<evidence type="ECO:0000256" key="1">
    <source>
        <dbReference type="ARBA" id="ARBA00022737"/>
    </source>
</evidence>
<organism evidence="4 5">
    <name type="scientific">Pseudoalteromonas rhizosphaerae</name>
    <dbReference type="NCBI Taxonomy" id="2518973"/>
    <lineage>
        <taxon>Bacteria</taxon>
        <taxon>Pseudomonadati</taxon>
        <taxon>Pseudomonadota</taxon>
        <taxon>Gammaproteobacteria</taxon>
        <taxon>Alteromonadales</taxon>
        <taxon>Pseudoalteromonadaceae</taxon>
        <taxon>Pseudoalteromonas</taxon>
    </lineage>
</organism>
<name>A0ABW8KYU0_9GAMM</name>
<protein>
    <submittedName>
        <fullName evidence="4">Ankyrin repeat domain-containing protein</fullName>
    </submittedName>
</protein>
<keyword evidence="1" id="KW-0677">Repeat</keyword>
<evidence type="ECO:0000313" key="4">
    <source>
        <dbReference type="EMBL" id="MFK3864961.1"/>
    </source>
</evidence>
<dbReference type="Proteomes" id="UP001620262">
    <property type="component" value="Unassembled WGS sequence"/>
</dbReference>
<dbReference type="PROSITE" id="PS50297">
    <property type="entry name" value="ANK_REP_REGION"/>
    <property type="match status" value="1"/>
</dbReference>
<dbReference type="PANTHER" id="PTHR24171:SF9">
    <property type="entry name" value="ANKYRIN REPEAT DOMAIN-CONTAINING PROTEIN 39"/>
    <property type="match status" value="1"/>
</dbReference>
<comment type="caution">
    <text evidence="4">The sequence shown here is derived from an EMBL/GenBank/DDBJ whole genome shotgun (WGS) entry which is preliminary data.</text>
</comment>